<protein>
    <submittedName>
        <fullName evidence="3">10137_t:CDS:1</fullName>
    </submittedName>
</protein>
<gene>
    <name evidence="3" type="ORF">DERYTH_LOCUS10021</name>
</gene>
<feature type="coiled-coil region" evidence="1">
    <location>
        <begin position="289"/>
        <end position="320"/>
    </location>
</feature>
<name>A0A9N9DT26_9GLOM</name>
<feature type="compositionally biased region" description="Polar residues" evidence="2">
    <location>
        <begin position="179"/>
        <end position="210"/>
    </location>
</feature>
<evidence type="ECO:0000256" key="1">
    <source>
        <dbReference type="SAM" id="Coils"/>
    </source>
</evidence>
<proteinExistence type="predicted"/>
<organism evidence="3 4">
    <name type="scientific">Dentiscutata erythropus</name>
    <dbReference type="NCBI Taxonomy" id="1348616"/>
    <lineage>
        <taxon>Eukaryota</taxon>
        <taxon>Fungi</taxon>
        <taxon>Fungi incertae sedis</taxon>
        <taxon>Mucoromycota</taxon>
        <taxon>Glomeromycotina</taxon>
        <taxon>Glomeromycetes</taxon>
        <taxon>Diversisporales</taxon>
        <taxon>Gigasporaceae</taxon>
        <taxon>Dentiscutata</taxon>
    </lineage>
</organism>
<keyword evidence="1" id="KW-0175">Coiled coil</keyword>
<evidence type="ECO:0000256" key="2">
    <source>
        <dbReference type="SAM" id="MobiDB-lite"/>
    </source>
</evidence>
<dbReference type="AlphaFoldDB" id="A0A9N9DT26"/>
<keyword evidence="4" id="KW-1185">Reference proteome</keyword>
<evidence type="ECO:0000313" key="4">
    <source>
        <dbReference type="Proteomes" id="UP000789405"/>
    </source>
</evidence>
<comment type="caution">
    <text evidence="3">The sequence shown here is derived from an EMBL/GenBank/DDBJ whole genome shotgun (WGS) entry which is preliminary data.</text>
</comment>
<dbReference type="EMBL" id="CAJVPY010005662">
    <property type="protein sequence ID" value="CAG8647891.1"/>
    <property type="molecule type" value="Genomic_DNA"/>
</dbReference>
<reference evidence="3" key="1">
    <citation type="submission" date="2021-06" db="EMBL/GenBank/DDBJ databases">
        <authorList>
            <person name="Kallberg Y."/>
            <person name="Tangrot J."/>
            <person name="Rosling A."/>
        </authorList>
    </citation>
    <scope>NUCLEOTIDE SEQUENCE</scope>
    <source>
        <strain evidence="3">MA453B</strain>
    </source>
</reference>
<evidence type="ECO:0000313" key="3">
    <source>
        <dbReference type="EMBL" id="CAG8647891.1"/>
    </source>
</evidence>
<dbReference type="Proteomes" id="UP000789405">
    <property type="component" value="Unassembled WGS sequence"/>
</dbReference>
<feature type="region of interest" description="Disordered" evidence="2">
    <location>
        <begin position="176"/>
        <end position="247"/>
    </location>
</feature>
<feature type="compositionally biased region" description="Polar residues" evidence="2">
    <location>
        <begin position="233"/>
        <end position="246"/>
    </location>
</feature>
<accession>A0A9N9DT26</accession>
<feature type="non-terminal residue" evidence="3">
    <location>
        <position position="1"/>
    </location>
</feature>
<sequence length="429" mass="49879">DIKELQEYNRDIHGILGITAEEFNDMRLIEQQAAITALITAQAHCKNEPTKQALYEKHKEFLQSQLEKVGEMHDDTEIQGRIYGDVISARKKKNPQILLPDLEGRSTYKPYEQYDVPRDKQFIKKNKQIGIRIPHSPTDDVFLDERLSQASRRNKDIPQGVLPKVTKFLGDVGQGIKNKFTSRPATPSPLSQHTLSRAPTPTIENNNNVLDQKRNKRGYTPSPDPYERKQQRYKSSSLSSKHTDQISNEEVEEIEIPYYDNVHNEGQSSTYRPVHGTFKGQTYTTYVSKTIYQELEELKEEELSELEAQLEADLEEHRIERFGQEVEIDEKETIGYDPEFFSSTKLGETEKERIKILQERCGNKVWKILGDVLTEYVDEFREKQEMGTSVNKNIIPDIQFILNKNEHEIPDNNKNQGIRKYTIEEEKNY</sequence>